<dbReference type="RefSeq" id="WP_104932836.1">
    <property type="nucleotide sequence ID" value="NZ_CP019656.1"/>
</dbReference>
<protein>
    <submittedName>
        <fullName evidence="1">Uncharacterized protein</fullName>
    </submittedName>
</protein>
<gene>
    <name evidence="1" type="ORF">ERICIII_04809</name>
</gene>
<keyword evidence="1" id="KW-0614">Plasmid</keyword>
<sequence>MRTQYWCEECQNFVEEHLVEDGIHDGCGQEVDIYEDEEFQLRDTVEIISTSNPEIHGKIATVLDIKAGIHGKDLRIRTDDGLVVWIDAEDVVLWGEVSK</sequence>
<name>A0A2L1U7B8_9BACL</name>
<geneLocation type="plasmid" evidence="1">
    <name>unnamed1</name>
</geneLocation>
<dbReference type="Proteomes" id="UP000239833">
    <property type="component" value="Plasmid unnamed1"/>
</dbReference>
<accession>A0A2L1U7B8</accession>
<reference evidence="2" key="1">
    <citation type="submission" date="2017-02" db="EMBL/GenBank/DDBJ databases">
        <title>Delineation of Paenibacillus larvae strains originating from foulbrood outbreaks.</title>
        <authorList>
            <person name="Beims H."/>
            <person name="Bunk B."/>
            <person name="Sproeer C."/>
            <person name="Mohr K.I."/>
            <person name="Pradella S."/>
            <person name="Guenther G."/>
            <person name="Rohde M."/>
            <person name="von der Ohe W."/>
            <person name="Steinert M."/>
        </authorList>
    </citation>
    <scope>NUCLEOTIDE SEQUENCE [LARGE SCALE GENOMIC DNA]</scope>
    <source>
        <strain evidence="2">Eric_III</strain>
        <plasmid evidence="2">Plasmid unnamed1</plasmid>
    </source>
</reference>
<evidence type="ECO:0000313" key="2">
    <source>
        <dbReference type="Proteomes" id="UP000239833"/>
    </source>
</evidence>
<proteinExistence type="predicted"/>
<dbReference type="AlphaFoldDB" id="A0A2L1U7B8"/>
<organism evidence="1 2">
    <name type="scientific">Paenibacillus larvae subsp. larvae</name>
    <dbReference type="NCBI Taxonomy" id="147375"/>
    <lineage>
        <taxon>Bacteria</taxon>
        <taxon>Bacillati</taxon>
        <taxon>Bacillota</taxon>
        <taxon>Bacilli</taxon>
        <taxon>Bacillales</taxon>
        <taxon>Paenibacillaceae</taxon>
        <taxon>Paenibacillus</taxon>
    </lineage>
</organism>
<evidence type="ECO:0000313" key="1">
    <source>
        <dbReference type="EMBL" id="AVF28813.1"/>
    </source>
</evidence>
<dbReference type="EMBL" id="CP019656">
    <property type="protein sequence ID" value="AVF28813.1"/>
    <property type="molecule type" value="Genomic_DNA"/>
</dbReference>